<sequence length="453" mass="46008">MPSKRDLASFIGVFRRAAAAVAVLTVAACAGGSAATEGTAGGGDGTPAVLRVPDEHTTVQAAVDAASPGDLVLVSPGTYAESVLVDTDDVTVRGTDRNAVVIDGEGVRSSGVVATADGVRIENLTVRRTMHYGVLVTGMHDDDGPSAHGTDGYERLDPSRFPPVERFAVRHVTAANNGLYGIYAFDARHGAITDSYASGSADSGIYVGQCRECDILVQGNVAERNAVGFENANASDSVVVSGNRFSANRVGMTFLSNYQEAFTPQRAGTVVGNVVTTNTSADSPAHAEGAFGIGIGISGGRHNVLRDNLVAGNPRAGVLLANTEDLAAVGNRVDGSWAGDGVSRNGVDIANVSADRAPARGTCPGAAASTLPENLRAACGTPGPLDGVAPGELPRVQAPPGMSFLEVPAPPPQPGMTDVENVPAPLPSTVTAGIRLPEGVPDADLLAERSGVA</sequence>
<feature type="signal peptide" evidence="2">
    <location>
        <begin position="1"/>
        <end position="30"/>
    </location>
</feature>
<gene>
    <name evidence="4" type="ORF">J0911_13180</name>
</gene>
<dbReference type="Proteomes" id="UP000664617">
    <property type="component" value="Unassembled WGS sequence"/>
</dbReference>
<dbReference type="InterPro" id="IPR012334">
    <property type="entry name" value="Pectin_lyas_fold"/>
</dbReference>
<keyword evidence="5" id="KW-1185">Reference proteome</keyword>
<keyword evidence="1" id="KW-0677">Repeat</keyword>
<organism evidence="4 5">
    <name type="scientific">Myceligenerans salitolerans</name>
    <dbReference type="NCBI Taxonomy" id="1230528"/>
    <lineage>
        <taxon>Bacteria</taxon>
        <taxon>Bacillati</taxon>
        <taxon>Actinomycetota</taxon>
        <taxon>Actinomycetes</taxon>
        <taxon>Micrococcales</taxon>
        <taxon>Promicromonosporaceae</taxon>
        <taxon>Myceligenerans</taxon>
    </lineage>
</organism>
<reference evidence="5" key="2">
    <citation type="submission" date="2023-07" db="EMBL/GenBank/DDBJ databases">
        <title>Myceligenerans salitolerans sp. nov., a halotolerant actinomycete isolated from a salt lake in Xinjiang, China.</title>
        <authorList>
            <person name="Guan T."/>
        </authorList>
    </citation>
    <scope>NUCLEOTIDE SEQUENCE [LARGE SCALE GENOMIC DNA]</scope>
    <source>
        <strain evidence="5">XHU 5031</strain>
    </source>
</reference>
<dbReference type="PANTHER" id="PTHR22990">
    <property type="entry name" value="F-BOX ONLY PROTEIN"/>
    <property type="match status" value="1"/>
</dbReference>
<dbReference type="InterPro" id="IPR051550">
    <property type="entry name" value="SCF-Subunits/Alg-Epimerases"/>
</dbReference>
<evidence type="ECO:0000256" key="2">
    <source>
        <dbReference type="SAM" id="SignalP"/>
    </source>
</evidence>
<dbReference type="EMBL" id="JAFMPK010000046">
    <property type="protein sequence ID" value="MBO0609979.1"/>
    <property type="molecule type" value="Genomic_DNA"/>
</dbReference>
<evidence type="ECO:0000256" key="1">
    <source>
        <dbReference type="ARBA" id="ARBA00022737"/>
    </source>
</evidence>
<name>A0ABS3IAC7_9MICO</name>
<evidence type="ECO:0000313" key="5">
    <source>
        <dbReference type="Proteomes" id="UP000664617"/>
    </source>
</evidence>
<dbReference type="PROSITE" id="PS51257">
    <property type="entry name" value="PROKAR_LIPOPROTEIN"/>
    <property type="match status" value="1"/>
</dbReference>
<keyword evidence="2" id="KW-0732">Signal</keyword>
<dbReference type="RefSeq" id="WP_207275920.1">
    <property type="nucleotide sequence ID" value="NZ_JAFMPK010000046.1"/>
</dbReference>
<reference evidence="4 5" key="1">
    <citation type="submission" date="2021-03" db="EMBL/GenBank/DDBJ databases">
        <authorList>
            <person name="Xin L."/>
        </authorList>
    </citation>
    <scope>NUCLEOTIDE SEQUENCE [LARGE SCALE GENOMIC DNA]</scope>
    <source>
        <strain evidence="4 5">XHU 5031</strain>
    </source>
</reference>
<dbReference type="Pfam" id="PF13229">
    <property type="entry name" value="Beta_helix"/>
    <property type="match status" value="1"/>
</dbReference>
<dbReference type="PANTHER" id="PTHR22990:SF15">
    <property type="entry name" value="F-BOX ONLY PROTEIN 10"/>
    <property type="match status" value="1"/>
</dbReference>
<feature type="chain" id="PRO_5047093651" evidence="2">
    <location>
        <begin position="31"/>
        <end position="453"/>
    </location>
</feature>
<protein>
    <submittedName>
        <fullName evidence="4">Right-handed parallel beta-helix repeat-containing protein</fullName>
    </submittedName>
</protein>
<dbReference type="InterPro" id="IPR006626">
    <property type="entry name" value="PbH1"/>
</dbReference>
<feature type="domain" description="Right handed beta helix" evidence="3">
    <location>
        <begin position="168"/>
        <end position="332"/>
    </location>
</feature>
<accession>A0ABS3IAC7</accession>
<dbReference type="InterPro" id="IPR011050">
    <property type="entry name" value="Pectin_lyase_fold/virulence"/>
</dbReference>
<dbReference type="SUPFAM" id="SSF51126">
    <property type="entry name" value="Pectin lyase-like"/>
    <property type="match status" value="1"/>
</dbReference>
<dbReference type="Gene3D" id="2.160.20.10">
    <property type="entry name" value="Single-stranded right-handed beta-helix, Pectin lyase-like"/>
    <property type="match status" value="1"/>
</dbReference>
<evidence type="ECO:0000259" key="3">
    <source>
        <dbReference type="Pfam" id="PF13229"/>
    </source>
</evidence>
<comment type="caution">
    <text evidence="4">The sequence shown here is derived from an EMBL/GenBank/DDBJ whole genome shotgun (WGS) entry which is preliminary data.</text>
</comment>
<dbReference type="SMART" id="SM00710">
    <property type="entry name" value="PbH1"/>
    <property type="match status" value="7"/>
</dbReference>
<proteinExistence type="predicted"/>
<dbReference type="InterPro" id="IPR039448">
    <property type="entry name" value="Beta_helix"/>
</dbReference>
<evidence type="ECO:0000313" key="4">
    <source>
        <dbReference type="EMBL" id="MBO0609979.1"/>
    </source>
</evidence>